<keyword evidence="2" id="KW-0966">Cell projection</keyword>
<dbReference type="InterPro" id="IPR038610">
    <property type="entry name" value="FliK-like_C_sf"/>
</dbReference>
<reference evidence="2 3" key="1">
    <citation type="journal article" date="2017" name="ISME J.">
        <title>Energy and carbon metabolisms in a deep terrestrial subsurface fluid microbial community.</title>
        <authorList>
            <person name="Momper L."/>
            <person name="Jungbluth S.P."/>
            <person name="Lee M.D."/>
            <person name="Amend J.P."/>
        </authorList>
    </citation>
    <scope>NUCLEOTIDE SEQUENCE [LARGE SCALE GENOMIC DNA]</scope>
    <source>
        <strain evidence="2">SURF_17</strain>
    </source>
</reference>
<proteinExistence type="predicted"/>
<keyword evidence="2" id="KW-0282">Flagellum</keyword>
<evidence type="ECO:0000313" key="3">
    <source>
        <dbReference type="Proteomes" id="UP000285961"/>
    </source>
</evidence>
<sequence length="523" mass="56824">MSVRFPAEFPLDLPPDATVSAAAELRHGTVLVGKVSRIASDGRVSIRFPTFDAETHAEDFLQAEKRMFAHVRRSDDRTIVQLLPNVEEGDIFEGAVLQARGRELLARFGKAELAVRSSHPETASPHVGETIRAQLQVIAGRPLLQMLPVAGPEDSVSGTVVAQRNDGTVLLKVGETILLARTAEQWQVGDAVRAAMQQTAGKLMLEILPEQLASLAEAPPEAQPAMAQAAGTQQVLDKLLALPQYLRLLEAFTAGALRVDTASQELLALLEQFSLTEAGKAKWVSELIQTLRASFLRPHEGAFAENVARAVSDSGMFFEPRLLQAALSQEPGTLASGDLKATLLVARQELAQSANAPVAGSGESQLLLAQIAPSVMRLLDALTAQQFLNLRLLPWGDLYVQLPFAGETGLNYVEIRLSQQRRGAKRRIDPKNVQLTVAVSTSRLGRIKAALSIVDGQISCQFRVARQEIAELLDANTESLRSGLEKLNYRITHIGCMTCSDERDLSVFEDMSIVHQKGFDARA</sequence>
<protein>
    <submittedName>
        <fullName evidence="2">Flagellar hook-length control protein FliK</fullName>
    </submittedName>
</protein>
<dbReference type="AlphaFoldDB" id="A0A419EY89"/>
<comment type="caution">
    <text evidence="2">The sequence shown here is derived from an EMBL/GenBank/DDBJ whole genome shotgun (WGS) entry which is preliminary data.</text>
</comment>
<dbReference type="InterPro" id="IPR021136">
    <property type="entry name" value="Flagellar_hook_control-like_C"/>
</dbReference>
<dbReference type="Pfam" id="PF02120">
    <property type="entry name" value="Flg_hook"/>
    <property type="match status" value="1"/>
</dbReference>
<dbReference type="Proteomes" id="UP000285961">
    <property type="component" value="Unassembled WGS sequence"/>
</dbReference>
<organism evidence="2 3">
    <name type="scientific">Candidatus Abyssobacteria bacterium SURF_17</name>
    <dbReference type="NCBI Taxonomy" id="2093361"/>
    <lineage>
        <taxon>Bacteria</taxon>
        <taxon>Pseudomonadati</taxon>
        <taxon>Candidatus Hydrogenedentota</taxon>
        <taxon>Candidatus Abyssobacteria</taxon>
    </lineage>
</organism>
<evidence type="ECO:0000259" key="1">
    <source>
        <dbReference type="Pfam" id="PF02120"/>
    </source>
</evidence>
<gene>
    <name evidence="2" type="ORF">C4532_10095</name>
</gene>
<dbReference type="EMBL" id="QZKI01000077">
    <property type="protein sequence ID" value="RJP69875.1"/>
    <property type="molecule type" value="Genomic_DNA"/>
</dbReference>
<evidence type="ECO:0000313" key="2">
    <source>
        <dbReference type="EMBL" id="RJP69875.1"/>
    </source>
</evidence>
<dbReference type="Gene3D" id="3.30.750.140">
    <property type="match status" value="1"/>
</dbReference>
<feature type="domain" description="Flagellar hook-length control protein-like C-terminal" evidence="1">
    <location>
        <begin position="424"/>
        <end position="496"/>
    </location>
</feature>
<accession>A0A419EY89</accession>
<keyword evidence="2" id="KW-0969">Cilium</keyword>
<name>A0A419EY89_9BACT</name>